<dbReference type="EC" id="4.2.1.3" evidence="4"/>
<keyword evidence="15" id="KW-0456">Lyase</keyword>
<dbReference type="RefSeq" id="WP_068835314.1">
    <property type="nucleotide sequence ID" value="NZ_JBHSMX010000014.1"/>
</dbReference>
<feature type="domain" description="Aconitase A/isopropylmalate dehydratase small subunit swivel" evidence="14">
    <location>
        <begin position="765"/>
        <end position="904"/>
    </location>
</feature>
<feature type="domain" description="Aconitase/3-isopropylmalate dehydratase large subunit alpha/beta/alpha" evidence="13">
    <location>
        <begin position="78"/>
        <end position="621"/>
    </location>
</feature>
<keyword evidence="16" id="KW-1185">Reference proteome</keyword>
<proteinExistence type="inferred from homology"/>
<evidence type="ECO:0000256" key="10">
    <source>
        <dbReference type="ARBA" id="ARBA00023501"/>
    </source>
</evidence>
<dbReference type="NCBIfam" id="NF009520">
    <property type="entry name" value="PRK12881.1"/>
    <property type="match status" value="1"/>
</dbReference>
<dbReference type="PROSITE" id="PS00450">
    <property type="entry name" value="ACONITASE_1"/>
    <property type="match status" value="1"/>
</dbReference>
<dbReference type="PANTHER" id="PTHR11670">
    <property type="entry name" value="ACONITASE/IRON-RESPONSIVE ELEMENT FAMILY MEMBER"/>
    <property type="match status" value="1"/>
</dbReference>
<keyword evidence="8" id="KW-0408">Iron</keyword>
<dbReference type="InterPro" id="IPR000573">
    <property type="entry name" value="AconitaseA/IPMdHydase_ssu_swvl"/>
</dbReference>
<evidence type="ECO:0000256" key="7">
    <source>
        <dbReference type="ARBA" id="ARBA00022723"/>
    </source>
</evidence>
<protein>
    <recommendedName>
        <fullName evidence="5">Aconitate hydratase A</fullName>
        <ecNumber evidence="4">4.2.1.3</ecNumber>
    </recommendedName>
    <alternativeName>
        <fullName evidence="12">Iron-responsive protein-like</fullName>
    </alternativeName>
    <alternativeName>
        <fullName evidence="11">RNA-binding protein</fullName>
    </alternativeName>
</protein>
<dbReference type="Gene3D" id="3.30.499.10">
    <property type="entry name" value="Aconitase, domain 3"/>
    <property type="match status" value="2"/>
</dbReference>
<dbReference type="NCBIfam" id="NF006757">
    <property type="entry name" value="PRK09277.1"/>
    <property type="match status" value="1"/>
</dbReference>
<dbReference type="Gene3D" id="3.20.19.10">
    <property type="entry name" value="Aconitase, domain 4"/>
    <property type="match status" value="1"/>
</dbReference>
<evidence type="ECO:0000256" key="1">
    <source>
        <dbReference type="ARBA" id="ARBA00001966"/>
    </source>
</evidence>
<evidence type="ECO:0000259" key="13">
    <source>
        <dbReference type="Pfam" id="PF00330"/>
    </source>
</evidence>
<comment type="similarity">
    <text evidence="3">Belongs to the aconitase/IPM isomerase family.</text>
</comment>
<dbReference type="Pfam" id="PF00694">
    <property type="entry name" value="Aconitase_C"/>
    <property type="match status" value="1"/>
</dbReference>
<dbReference type="InterPro" id="IPR015931">
    <property type="entry name" value="Acnase/IPM_dHydase_lsu_aba_1/3"/>
</dbReference>
<evidence type="ECO:0000259" key="14">
    <source>
        <dbReference type="Pfam" id="PF00694"/>
    </source>
</evidence>
<dbReference type="Proteomes" id="UP001596084">
    <property type="component" value="Unassembled WGS sequence"/>
</dbReference>
<evidence type="ECO:0000256" key="9">
    <source>
        <dbReference type="ARBA" id="ARBA00023014"/>
    </source>
</evidence>
<dbReference type="InterPro" id="IPR018136">
    <property type="entry name" value="Aconitase_4Fe-4S_BS"/>
</dbReference>
<sequence>MAKSSAPVHAFASTRKTFKTASGKTGKFYSLPALAKQFPKVARLPVSIRIVLESVLRNCDGKKVTAEHVEQLANWAPKAKRSEEIPFVVSRVVLQDFTGVPLLADLAAMRSVALKLGKNPKSIEPLVPVDLVVDHSIMVDYYGQKDSLDLNMKLEFQRNRERYEFMKWGMQAFDTFGVVPPGFGIVHQVNLEYLARGVHKGQDDVYYPDSLVGTDSHTTMINGIGVVAWGVGGIEAEAAMLGQPVYFLTPDVVGFELTGQLREGVTATDLVLRVTEQLRREKVVGKFVEFFGEGTRTLALPDRATIGNMAPEYGATMGFFPVDEKTIDYFKGTGRTKEEIEAFEAYFKAQGLFGVARAGEIDYSQVVKLDLGDVTPSLAGPKRPQDRIELGDVARQFASLYSKPIADNGFNQPAERLSQRYRVGVGEGGPADDAPPPQLGAARDVVEMVSNRPTLATAQVAGRDPVAVCELPNDKAKALTVGNGDVLIAAITSCTNTSNPSVLLAAGLLAKKAVKAGLRVAPHIKTSLAPGSRIVTEYLTETGLLPYLEKLGFALAGYGCTTCIGNAGDLTPELNEAITKSDLVCAAVLSGNRNFEARIHPNLKANFLASPPLVVAYAIAGTVTRDLMTEPVGQGKGGKDVYLGDIWPTSDEIYKLMKYAMNGKAFRANYAKVKTKPGKLWEKIKGVTGTSYTWPVSTYIAEPPFFKDFAMEIEAPSANGAGAAGQKDGNSVKGARIMALFGDSITTDHISPAGSIKASSPAGLWLQEHGVQKADFNSYGARRGNHDVMMRGTFANVRIKNLMIPAGKDGSREEGGVTLYHPHHRTPESVIQKMPIYDAAMKYMEEGTPTVIFAGEEYGTGSSRDWAAKGTQLLGIKAVVARSFERIHRSNLVGMGVLPLQFKPGDSWQTLKLTGSELIDVIPHPELKPQSEAKLVIRRADGSQQEVTVILRVDTPIEVDYYRNGGILPYVLRQLLAA</sequence>
<dbReference type="SUPFAM" id="SSF52016">
    <property type="entry name" value="LeuD/IlvD-like"/>
    <property type="match status" value="1"/>
</dbReference>
<dbReference type="GO" id="GO:0003994">
    <property type="term" value="F:aconitate hydratase activity"/>
    <property type="evidence" value="ECO:0007669"/>
    <property type="project" value="UniProtKB-EC"/>
</dbReference>
<gene>
    <name evidence="15" type="ORF">ACFPP7_10690</name>
</gene>
<evidence type="ECO:0000313" key="16">
    <source>
        <dbReference type="Proteomes" id="UP001596084"/>
    </source>
</evidence>
<evidence type="ECO:0000256" key="5">
    <source>
        <dbReference type="ARBA" id="ARBA00019378"/>
    </source>
</evidence>
<evidence type="ECO:0000256" key="6">
    <source>
        <dbReference type="ARBA" id="ARBA00022485"/>
    </source>
</evidence>
<evidence type="ECO:0000313" key="15">
    <source>
        <dbReference type="EMBL" id="MFC5521381.1"/>
    </source>
</evidence>
<comment type="caution">
    <text evidence="15">The sequence shown here is derived from an EMBL/GenBank/DDBJ whole genome shotgun (WGS) entry which is preliminary data.</text>
</comment>
<accession>A0ABW0Q9Z1</accession>
<dbReference type="SUPFAM" id="SSF53732">
    <property type="entry name" value="Aconitase iron-sulfur domain"/>
    <property type="match status" value="1"/>
</dbReference>
<evidence type="ECO:0000256" key="3">
    <source>
        <dbReference type="ARBA" id="ARBA00007185"/>
    </source>
</evidence>
<keyword evidence="9" id="KW-0411">Iron-sulfur</keyword>
<evidence type="ECO:0000256" key="12">
    <source>
        <dbReference type="ARBA" id="ARBA00031977"/>
    </source>
</evidence>
<evidence type="ECO:0000256" key="4">
    <source>
        <dbReference type="ARBA" id="ARBA00012926"/>
    </source>
</evidence>
<dbReference type="PRINTS" id="PR00415">
    <property type="entry name" value="ACONITASE"/>
</dbReference>
<dbReference type="InterPro" id="IPR036008">
    <property type="entry name" value="Aconitase_4Fe-4S_dom"/>
</dbReference>
<comment type="cofactor">
    <cofactor evidence="1">
        <name>[4Fe-4S] cluster</name>
        <dbReference type="ChEBI" id="CHEBI:49883"/>
    </cofactor>
</comment>
<dbReference type="Gene3D" id="6.10.190.10">
    <property type="match status" value="1"/>
</dbReference>
<reference evidence="16" key="1">
    <citation type="journal article" date="2019" name="Int. J. Syst. Evol. Microbiol.">
        <title>The Global Catalogue of Microorganisms (GCM) 10K type strain sequencing project: providing services to taxonomists for standard genome sequencing and annotation.</title>
        <authorList>
            <consortium name="The Broad Institute Genomics Platform"/>
            <consortium name="The Broad Institute Genome Sequencing Center for Infectious Disease"/>
            <person name="Wu L."/>
            <person name="Ma J."/>
        </authorList>
    </citation>
    <scope>NUCLEOTIDE SEQUENCE [LARGE SCALE GENOMIC DNA]</scope>
    <source>
        <strain evidence="16">CGMCC 4.7277</strain>
    </source>
</reference>
<dbReference type="InterPro" id="IPR015928">
    <property type="entry name" value="Aconitase/3IPM_dehydase_swvl"/>
</dbReference>
<keyword evidence="6" id="KW-0004">4Fe-4S</keyword>
<dbReference type="Pfam" id="PF00330">
    <property type="entry name" value="Aconitase"/>
    <property type="match status" value="1"/>
</dbReference>
<comment type="catalytic activity">
    <reaction evidence="10">
        <text>citrate = D-threo-isocitrate</text>
        <dbReference type="Rhea" id="RHEA:10336"/>
        <dbReference type="ChEBI" id="CHEBI:15562"/>
        <dbReference type="ChEBI" id="CHEBI:16947"/>
        <dbReference type="EC" id="4.2.1.3"/>
    </reaction>
</comment>
<dbReference type="InterPro" id="IPR006249">
    <property type="entry name" value="Aconitase/IRP2"/>
</dbReference>
<dbReference type="InterPro" id="IPR044137">
    <property type="entry name" value="AcnA_IRP_Swivel"/>
</dbReference>
<name>A0ABW0Q9Z1_9BURK</name>
<comment type="pathway">
    <text evidence="2">Carbohydrate metabolism; tricarboxylic acid cycle; isocitrate from oxaloacetate: step 2/2.</text>
</comment>
<dbReference type="CDD" id="cd01580">
    <property type="entry name" value="AcnA_IRP_Swivel"/>
    <property type="match status" value="1"/>
</dbReference>
<dbReference type="InterPro" id="IPR001030">
    <property type="entry name" value="Acoase/IPM_deHydtase_lsu_aba"/>
</dbReference>
<dbReference type="EMBL" id="JBHSMX010000014">
    <property type="protein sequence ID" value="MFC5521381.1"/>
    <property type="molecule type" value="Genomic_DNA"/>
</dbReference>
<dbReference type="PROSITE" id="PS01244">
    <property type="entry name" value="ACONITASE_2"/>
    <property type="match status" value="1"/>
</dbReference>
<organism evidence="15 16">
    <name type="scientific">Polaromonas jejuensis</name>
    <dbReference type="NCBI Taxonomy" id="457502"/>
    <lineage>
        <taxon>Bacteria</taxon>
        <taxon>Pseudomonadati</taxon>
        <taxon>Pseudomonadota</taxon>
        <taxon>Betaproteobacteria</taxon>
        <taxon>Burkholderiales</taxon>
        <taxon>Comamonadaceae</taxon>
        <taxon>Polaromonas</taxon>
    </lineage>
</organism>
<dbReference type="CDD" id="cd01586">
    <property type="entry name" value="AcnA_IRP"/>
    <property type="match status" value="1"/>
</dbReference>
<evidence type="ECO:0000256" key="11">
    <source>
        <dbReference type="ARBA" id="ARBA00031081"/>
    </source>
</evidence>
<evidence type="ECO:0000256" key="8">
    <source>
        <dbReference type="ARBA" id="ARBA00023004"/>
    </source>
</evidence>
<evidence type="ECO:0000256" key="2">
    <source>
        <dbReference type="ARBA" id="ARBA00004717"/>
    </source>
</evidence>
<keyword evidence="7" id="KW-0479">Metal-binding</keyword>